<organism evidence="10 11">
    <name type="scientific">Lophium mytilinum</name>
    <dbReference type="NCBI Taxonomy" id="390894"/>
    <lineage>
        <taxon>Eukaryota</taxon>
        <taxon>Fungi</taxon>
        <taxon>Dikarya</taxon>
        <taxon>Ascomycota</taxon>
        <taxon>Pezizomycotina</taxon>
        <taxon>Dothideomycetes</taxon>
        <taxon>Pleosporomycetidae</taxon>
        <taxon>Mytilinidiales</taxon>
        <taxon>Mytilinidiaceae</taxon>
        <taxon>Lophium</taxon>
    </lineage>
</organism>
<accession>A0A6A6QEB2</accession>
<dbReference type="Pfam" id="PF17767">
    <property type="entry name" value="NAPRTase_N"/>
    <property type="match status" value="1"/>
</dbReference>
<evidence type="ECO:0000259" key="8">
    <source>
        <dbReference type="Pfam" id="PF04095"/>
    </source>
</evidence>
<dbReference type="InterPro" id="IPR041525">
    <property type="entry name" value="N/Namide_PRibTrfase"/>
</dbReference>
<dbReference type="SUPFAM" id="SSF51690">
    <property type="entry name" value="Nicotinate/Quinolinate PRTase C-terminal domain-like"/>
    <property type="match status" value="1"/>
</dbReference>
<evidence type="ECO:0000313" key="10">
    <source>
        <dbReference type="EMBL" id="KAF2489817.1"/>
    </source>
</evidence>
<evidence type="ECO:0000256" key="1">
    <source>
        <dbReference type="ARBA" id="ARBA00004952"/>
    </source>
</evidence>
<dbReference type="GO" id="GO:0016757">
    <property type="term" value="F:glycosyltransferase activity"/>
    <property type="evidence" value="ECO:0007669"/>
    <property type="project" value="UniProtKB-KW"/>
</dbReference>
<dbReference type="Gene3D" id="3.20.140.10">
    <property type="entry name" value="nicotinate phosphoribosyltransferase"/>
    <property type="match status" value="1"/>
</dbReference>
<comment type="catalytic activity">
    <reaction evidence="7">
        <text>5-phospho-alpha-D-ribose 1-diphosphate + nicotinate + ATP + H2O = nicotinate beta-D-ribonucleotide + ADP + phosphate + diphosphate</text>
        <dbReference type="Rhea" id="RHEA:36163"/>
        <dbReference type="ChEBI" id="CHEBI:15377"/>
        <dbReference type="ChEBI" id="CHEBI:30616"/>
        <dbReference type="ChEBI" id="CHEBI:32544"/>
        <dbReference type="ChEBI" id="CHEBI:33019"/>
        <dbReference type="ChEBI" id="CHEBI:43474"/>
        <dbReference type="ChEBI" id="CHEBI:57502"/>
        <dbReference type="ChEBI" id="CHEBI:58017"/>
        <dbReference type="ChEBI" id="CHEBI:456216"/>
        <dbReference type="EC" id="6.3.4.21"/>
    </reaction>
</comment>
<dbReference type="OrthoDB" id="193380at2759"/>
<dbReference type="PANTHER" id="PTHR11098">
    <property type="entry name" value="NICOTINATE PHOSPHORIBOSYLTRANSFERASE"/>
    <property type="match status" value="1"/>
</dbReference>
<dbReference type="GO" id="GO:0034355">
    <property type="term" value="P:NAD+ biosynthetic process via the salvage pathway"/>
    <property type="evidence" value="ECO:0007669"/>
    <property type="project" value="TreeGrafter"/>
</dbReference>
<keyword evidence="10" id="KW-0328">Glycosyltransferase</keyword>
<dbReference type="GO" id="GO:0005829">
    <property type="term" value="C:cytosol"/>
    <property type="evidence" value="ECO:0007669"/>
    <property type="project" value="TreeGrafter"/>
</dbReference>
<dbReference type="InterPro" id="IPR036068">
    <property type="entry name" value="Nicotinate_pribotase-like_C"/>
</dbReference>
<keyword evidence="6" id="KW-0662">Pyridine nucleotide biosynthesis</keyword>
<comment type="similarity">
    <text evidence="2">Belongs to the NAPRTase family.</text>
</comment>
<evidence type="ECO:0000256" key="6">
    <source>
        <dbReference type="ARBA" id="ARBA00022642"/>
    </source>
</evidence>
<feature type="domain" description="Nicotinate/nicotinamide phosphoribosyltransferase" evidence="8">
    <location>
        <begin position="188"/>
        <end position="439"/>
    </location>
</feature>
<feature type="domain" description="Nicotinate phosphoribosyltransferase N-terminal" evidence="9">
    <location>
        <begin position="22"/>
        <end position="154"/>
    </location>
</feature>
<evidence type="ECO:0000256" key="4">
    <source>
        <dbReference type="ARBA" id="ARBA00022553"/>
    </source>
</evidence>
<dbReference type="PIRSF" id="PIRSF000484">
    <property type="entry name" value="NAPRT"/>
    <property type="match status" value="1"/>
</dbReference>
<dbReference type="InterPro" id="IPR040727">
    <property type="entry name" value="NAPRTase_N"/>
</dbReference>
<dbReference type="UniPathway" id="UPA00253">
    <property type="reaction ID" value="UER00457"/>
</dbReference>
<dbReference type="EMBL" id="MU004198">
    <property type="protein sequence ID" value="KAF2489817.1"/>
    <property type="molecule type" value="Genomic_DNA"/>
</dbReference>
<evidence type="ECO:0000256" key="2">
    <source>
        <dbReference type="ARBA" id="ARBA00010897"/>
    </source>
</evidence>
<keyword evidence="4" id="KW-0597">Phosphoprotein</keyword>
<comment type="pathway">
    <text evidence="1">Cofactor biosynthesis; NAD(+) biosynthesis; nicotinate D-ribonucleotide from nicotinate: step 1/1.</text>
</comment>
<sequence>MSNHTATTSSIGKDGHPLSPFLDLSLYKLAVQWAIVKFYPNVDVVWKYTNRSPDFLFNQQAFEYFKKTVEELEQVIITNEEVEYLKRECPYFPQEYLDHLCSFRYDTNALELSFHPVNATPDSATAATLGEIAIIARGSWQATTLFENAILRLLVEAYYRFMVPASHPSDQGQIAYSRAAFCIQHGIHFADFGSRRGRDMNSHKSILEGLQRAQIEFGGRPEMGNFLGSSNVHLSRVVGLKPVGTMPHEWFMGTGALSDNYASSTIIALTQWIECYGEWFSHSQMIGLALPDTFGSTLFLDRFSEKYTPSDPASALHGKCFSQIFTGLRIDSANPKDFIEAAAKVYACSGSTGGIDAGRAPTLMFSDSMNPTLSVEYNLIAQAAGFHAVFSMGRSLWSDFEHPDISPSIVFKLQKVAGRGAIKISDVAGKAVGDPEALEKFAKLSPAGTGLRFHS</sequence>
<keyword evidence="11" id="KW-1185">Reference proteome</keyword>
<dbReference type="AlphaFoldDB" id="A0A6A6QEB2"/>
<dbReference type="Proteomes" id="UP000799750">
    <property type="component" value="Unassembled WGS sequence"/>
</dbReference>
<reference evidence="10" key="1">
    <citation type="journal article" date="2020" name="Stud. Mycol.">
        <title>101 Dothideomycetes genomes: a test case for predicting lifestyles and emergence of pathogens.</title>
        <authorList>
            <person name="Haridas S."/>
            <person name="Albert R."/>
            <person name="Binder M."/>
            <person name="Bloem J."/>
            <person name="Labutti K."/>
            <person name="Salamov A."/>
            <person name="Andreopoulos B."/>
            <person name="Baker S."/>
            <person name="Barry K."/>
            <person name="Bills G."/>
            <person name="Bluhm B."/>
            <person name="Cannon C."/>
            <person name="Castanera R."/>
            <person name="Culley D."/>
            <person name="Daum C."/>
            <person name="Ezra D."/>
            <person name="Gonzalez J."/>
            <person name="Henrissat B."/>
            <person name="Kuo A."/>
            <person name="Liang C."/>
            <person name="Lipzen A."/>
            <person name="Lutzoni F."/>
            <person name="Magnuson J."/>
            <person name="Mondo S."/>
            <person name="Nolan M."/>
            <person name="Ohm R."/>
            <person name="Pangilinan J."/>
            <person name="Park H.-J."/>
            <person name="Ramirez L."/>
            <person name="Alfaro M."/>
            <person name="Sun H."/>
            <person name="Tritt A."/>
            <person name="Yoshinaga Y."/>
            <person name="Zwiers L.-H."/>
            <person name="Turgeon B."/>
            <person name="Goodwin S."/>
            <person name="Spatafora J."/>
            <person name="Crous P."/>
            <person name="Grigoriev I."/>
        </authorList>
    </citation>
    <scope>NUCLEOTIDE SEQUENCE</scope>
    <source>
        <strain evidence="10">CBS 269.34</strain>
    </source>
</reference>
<proteinExistence type="inferred from homology"/>
<dbReference type="GO" id="GO:0004516">
    <property type="term" value="F:nicotinate phosphoribosyltransferase activity"/>
    <property type="evidence" value="ECO:0007669"/>
    <property type="project" value="UniProtKB-EC"/>
</dbReference>
<keyword evidence="10" id="KW-0808">Transferase</keyword>
<name>A0A6A6QEB2_9PEZI</name>
<evidence type="ECO:0000256" key="5">
    <source>
        <dbReference type="ARBA" id="ARBA00022598"/>
    </source>
</evidence>
<dbReference type="SUPFAM" id="SSF54675">
    <property type="entry name" value="Nicotinate/Quinolinate PRTase N-terminal domain-like"/>
    <property type="match status" value="1"/>
</dbReference>
<protein>
    <recommendedName>
        <fullName evidence="3">nicotinate phosphoribosyltransferase</fullName>
        <ecNumber evidence="3">6.3.4.21</ecNumber>
    </recommendedName>
</protein>
<dbReference type="InterPro" id="IPR007229">
    <property type="entry name" value="Nic_PRibTrfase-Fam"/>
</dbReference>
<evidence type="ECO:0000256" key="7">
    <source>
        <dbReference type="ARBA" id="ARBA00048668"/>
    </source>
</evidence>
<gene>
    <name evidence="10" type="ORF">BU16DRAFT_518441</name>
</gene>
<evidence type="ECO:0000313" key="11">
    <source>
        <dbReference type="Proteomes" id="UP000799750"/>
    </source>
</evidence>
<dbReference type="PANTHER" id="PTHR11098:SF1">
    <property type="entry name" value="NICOTINATE PHOSPHORIBOSYLTRANSFERASE"/>
    <property type="match status" value="1"/>
</dbReference>
<dbReference type="EC" id="6.3.4.21" evidence="3"/>
<evidence type="ECO:0000256" key="3">
    <source>
        <dbReference type="ARBA" id="ARBA00013236"/>
    </source>
</evidence>
<keyword evidence="5" id="KW-0436">Ligase</keyword>
<dbReference type="Pfam" id="PF04095">
    <property type="entry name" value="NAPRTase"/>
    <property type="match status" value="1"/>
</dbReference>
<evidence type="ECO:0000259" key="9">
    <source>
        <dbReference type="Pfam" id="PF17767"/>
    </source>
</evidence>